<keyword evidence="3" id="KW-0378">Hydrolase</keyword>
<accession>A0ABW3LK87</accession>
<dbReference type="PANTHER" id="PTHR43155:SF2">
    <property type="entry name" value="CYCLIC DI-GMP PHOSPHODIESTERASE PA4108"/>
    <property type="match status" value="1"/>
</dbReference>
<evidence type="ECO:0000313" key="4">
    <source>
        <dbReference type="Proteomes" id="UP001597040"/>
    </source>
</evidence>
<evidence type="ECO:0000259" key="2">
    <source>
        <dbReference type="PROSITE" id="PS51832"/>
    </source>
</evidence>
<dbReference type="Proteomes" id="UP001597040">
    <property type="component" value="Unassembled WGS sequence"/>
</dbReference>
<feature type="transmembrane region" description="Helical" evidence="1">
    <location>
        <begin position="173"/>
        <end position="192"/>
    </location>
</feature>
<dbReference type="EMBL" id="JBHTKJ010000012">
    <property type="protein sequence ID" value="MFD1037844.1"/>
    <property type="molecule type" value="Genomic_DNA"/>
</dbReference>
<feature type="transmembrane region" description="Helical" evidence="1">
    <location>
        <begin position="7"/>
        <end position="26"/>
    </location>
</feature>
<keyword evidence="1" id="KW-0472">Membrane</keyword>
<dbReference type="Pfam" id="PF13487">
    <property type="entry name" value="HD_5"/>
    <property type="match status" value="1"/>
</dbReference>
<name>A0ABW3LK87_9BACI</name>
<evidence type="ECO:0000313" key="3">
    <source>
        <dbReference type="EMBL" id="MFD1037844.1"/>
    </source>
</evidence>
<dbReference type="RefSeq" id="WP_390360283.1">
    <property type="nucleotide sequence ID" value="NZ_JBHTKJ010000012.1"/>
</dbReference>
<reference evidence="4" key="1">
    <citation type="journal article" date="2019" name="Int. J. Syst. Evol. Microbiol.">
        <title>The Global Catalogue of Microorganisms (GCM) 10K type strain sequencing project: providing services to taxonomists for standard genome sequencing and annotation.</title>
        <authorList>
            <consortium name="The Broad Institute Genomics Platform"/>
            <consortium name="The Broad Institute Genome Sequencing Center for Infectious Disease"/>
            <person name="Wu L."/>
            <person name="Ma J."/>
        </authorList>
    </citation>
    <scope>NUCLEOTIDE SEQUENCE [LARGE SCALE GENOMIC DNA]</scope>
    <source>
        <strain evidence="4">CCUG 56754</strain>
    </source>
</reference>
<feature type="transmembrane region" description="Helical" evidence="1">
    <location>
        <begin position="230"/>
        <end position="248"/>
    </location>
</feature>
<dbReference type="EC" id="3.1.4.-" evidence="3"/>
<feature type="transmembrane region" description="Helical" evidence="1">
    <location>
        <begin position="41"/>
        <end position="60"/>
    </location>
</feature>
<dbReference type="GO" id="GO:0016787">
    <property type="term" value="F:hydrolase activity"/>
    <property type="evidence" value="ECO:0007669"/>
    <property type="project" value="UniProtKB-KW"/>
</dbReference>
<keyword evidence="1" id="KW-0812">Transmembrane</keyword>
<dbReference type="PANTHER" id="PTHR43155">
    <property type="entry name" value="CYCLIC DI-GMP PHOSPHODIESTERASE PA4108-RELATED"/>
    <property type="match status" value="1"/>
</dbReference>
<keyword evidence="1" id="KW-1133">Transmembrane helix</keyword>
<protein>
    <submittedName>
        <fullName evidence="3">HD-GYP domain-containing protein</fullName>
        <ecNumber evidence="3">3.1.4.-</ecNumber>
    </submittedName>
</protein>
<dbReference type="PROSITE" id="PS51832">
    <property type="entry name" value="HD_GYP"/>
    <property type="match status" value="1"/>
</dbReference>
<dbReference type="SMART" id="SM00471">
    <property type="entry name" value="HDc"/>
    <property type="match status" value="1"/>
</dbReference>
<dbReference type="InterPro" id="IPR003607">
    <property type="entry name" value="HD/PDEase_dom"/>
</dbReference>
<keyword evidence="4" id="KW-1185">Reference proteome</keyword>
<feature type="domain" description="HD-GYP" evidence="2">
    <location>
        <begin position="273"/>
        <end position="468"/>
    </location>
</feature>
<evidence type="ECO:0000256" key="1">
    <source>
        <dbReference type="SAM" id="Phobius"/>
    </source>
</evidence>
<organism evidence="3 4">
    <name type="scientific">Virgibacillus byunsanensis</name>
    <dbReference type="NCBI Taxonomy" id="570945"/>
    <lineage>
        <taxon>Bacteria</taxon>
        <taxon>Bacillati</taxon>
        <taxon>Bacillota</taxon>
        <taxon>Bacilli</taxon>
        <taxon>Bacillales</taxon>
        <taxon>Bacillaceae</taxon>
        <taxon>Virgibacillus</taxon>
    </lineage>
</organism>
<dbReference type="InterPro" id="IPR037522">
    <property type="entry name" value="HD_GYP_dom"/>
</dbReference>
<feature type="transmembrane region" description="Helical" evidence="1">
    <location>
        <begin position="101"/>
        <end position="119"/>
    </location>
</feature>
<dbReference type="InterPro" id="IPR006675">
    <property type="entry name" value="HDIG_dom"/>
</dbReference>
<gene>
    <name evidence="3" type="ORF">ACFQ3N_05415</name>
</gene>
<dbReference type="SUPFAM" id="SSF109604">
    <property type="entry name" value="HD-domain/PDEase-like"/>
    <property type="match status" value="1"/>
</dbReference>
<feature type="transmembrane region" description="Helical" evidence="1">
    <location>
        <begin position="140"/>
        <end position="161"/>
    </location>
</feature>
<dbReference type="NCBIfam" id="TIGR00277">
    <property type="entry name" value="HDIG"/>
    <property type="match status" value="1"/>
</dbReference>
<comment type="caution">
    <text evidence="3">The sequence shown here is derived from an EMBL/GenBank/DDBJ whole genome shotgun (WGS) entry which is preliminary data.</text>
</comment>
<dbReference type="Gene3D" id="1.10.3210.10">
    <property type="entry name" value="Hypothetical protein af1432"/>
    <property type="match status" value="1"/>
</dbReference>
<dbReference type="CDD" id="cd00077">
    <property type="entry name" value="HDc"/>
    <property type="match status" value="1"/>
</dbReference>
<proteinExistence type="predicted"/>
<feature type="transmembrane region" description="Helical" evidence="1">
    <location>
        <begin position="72"/>
        <end position="95"/>
    </location>
</feature>
<feature type="transmembrane region" description="Helical" evidence="1">
    <location>
        <begin position="204"/>
        <end position="224"/>
    </location>
</feature>
<sequence>MQKFSYWFGPCIAIMVPFFLFILLKIKPSLDLKISIPIEHFYIVSIVAILSTIISLAVGVSGSKLRNINVTFLSLAFISLTEIFALHGLSTPGFILDSSHLPGVAAQLSILFAVFWLWLSSLPSDHPMVLYISRFQKLLVPVWTIFLVGLGALAMMFPHLANIIPVDRDPLKWLITVIVIFLSLNAIFRYMYSYRFTRLPLQLSIIYSTCWLMVSQFIIILGEVWRLSWWLYHFLLLFSMIMMLIGLIRQYASKSSVTMAVKSLFHTNPVERIEACISPSIKALVVATEAKDEYTAGHNFRVALFAIKIGEELGVTPDHLRALAQGGVVHDVGKIQVPDQILNKPGKLTQEERAIIELHSVAGYEMCKRLGFMKEELDIIRHHHEKWDGSGYPDRIKGEQIPLLARILSVADVYDALTSSRSYRNAWTNEEAMSLIEEGKNSHFDPKCVDAWVRVCERDPEVYLYPSKIVVNEEENHSVLQS</sequence>